<dbReference type="Gene3D" id="3.40.30.10">
    <property type="entry name" value="Glutaredoxin"/>
    <property type="match status" value="1"/>
</dbReference>
<dbReference type="FunFam" id="3.40.30.10:FF:000015">
    <property type="entry name" value="NADH-quinone oxidoreductase subunit E"/>
    <property type="match status" value="1"/>
</dbReference>
<dbReference type="EMBL" id="BNCK01000001">
    <property type="protein sequence ID" value="GHF81363.1"/>
    <property type="molecule type" value="Genomic_DNA"/>
</dbReference>
<dbReference type="SUPFAM" id="SSF52833">
    <property type="entry name" value="Thioredoxin-like"/>
    <property type="match status" value="1"/>
</dbReference>
<sequence length="179" mass="19694">MTHSQQIPITQVDTLSAAEYEEIDHELTLLETRQAASIEALKIVQRHRGWISDQSLKAIADYLQIPVADLEGVATFYNLIYRQPVGKHVIHVCNSVACHLCGYDEVLRAIKQHLQIDYGETTADGNFTLLSNACLGGCDKAPVLMIGKEHHGNLTSTSVIDLLNSVQGENLGEQEGSKQ</sequence>
<dbReference type="PANTHER" id="PTHR10371:SF3">
    <property type="entry name" value="NADH DEHYDROGENASE [UBIQUINONE] FLAVOPROTEIN 2, MITOCHONDRIAL"/>
    <property type="match status" value="1"/>
</dbReference>
<protein>
    <recommendedName>
        <fullName evidence="2">NADH-quinone oxidoreductase subunit E</fullName>
    </recommendedName>
    <alternativeName>
        <fullName evidence="8">NADH dehydrogenase I subunit E</fullName>
    </alternativeName>
    <alternativeName>
        <fullName evidence="9">NDH-1 subunit E</fullName>
    </alternativeName>
</protein>
<evidence type="ECO:0000256" key="12">
    <source>
        <dbReference type="PIRSR" id="PIRSR000216-1"/>
    </source>
</evidence>
<reference evidence="13" key="1">
    <citation type="journal article" date="2014" name="Int. J. Syst. Evol. Microbiol.">
        <title>Complete genome sequence of Corynebacterium casei LMG S-19264T (=DSM 44701T), isolated from a smear-ripened cheese.</title>
        <authorList>
            <consortium name="US DOE Joint Genome Institute (JGI-PGF)"/>
            <person name="Walter F."/>
            <person name="Albersmeier A."/>
            <person name="Kalinowski J."/>
            <person name="Ruckert C."/>
        </authorList>
    </citation>
    <scope>NUCLEOTIDE SEQUENCE</scope>
    <source>
        <strain evidence="13">KCTC 42731</strain>
    </source>
</reference>
<dbReference type="GO" id="GO:0046872">
    <property type="term" value="F:metal ion binding"/>
    <property type="evidence" value="ECO:0007669"/>
    <property type="project" value="UniProtKB-KW"/>
</dbReference>
<keyword evidence="6 12" id="KW-0411">Iron-sulfur</keyword>
<dbReference type="InterPro" id="IPR041921">
    <property type="entry name" value="NuoE_N"/>
</dbReference>
<comment type="subunit">
    <text evidence="7">Composed of 13 different subunits. Subunits NuoCD, E, F, and G constitute the peripheral sector of the complex.</text>
</comment>
<dbReference type="GO" id="GO:0051537">
    <property type="term" value="F:2 iron, 2 sulfur cluster binding"/>
    <property type="evidence" value="ECO:0007669"/>
    <property type="project" value="UniProtKB-KW"/>
</dbReference>
<dbReference type="NCBIfam" id="NF005722">
    <property type="entry name" value="PRK07539.1-2"/>
    <property type="match status" value="1"/>
</dbReference>
<feature type="binding site" evidence="12">
    <location>
        <position position="98"/>
    </location>
    <ligand>
        <name>[2Fe-2S] cluster</name>
        <dbReference type="ChEBI" id="CHEBI:190135"/>
    </ligand>
</feature>
<feature type="binding site" evidence="12">
    <location>
        <position position="93"/>
    </location>
    <ligand>
        <name>[2Fe-2S] cluster</name>
        <dbReference type="ChEBI" id="CHEBI:190135"/>
    </ligand>
</feature>
<evidence type="ECO:0000256" key="8">
    <source>
        <dbReference type="ARBA" id="ARBA00031580"/>
    </source>
</evidence>
<dbReference type="GO" id="GO:0003954">
    <property type="term" value="F:NADH dehydrogenase activity"/>
    <property type="evidence" value="ECO:0007669"/>
    <property type="project" value="TreeGrafter"/>
</dbReference>
<evidence type="ECO:0000256" key="4">
    <source>
        <dbReference type="ARBA" id="ARBA00022723"/>
    </source>
</evidence>
<evidence type="ECO:0000256" key="7">
    <source>
        <dbReference type="ARBA" id="ARBA00026021"/>
    </source>
</evidence>
<gene>
    <name evidence="13" type="ORF">GCM10017161_05980</name>
</gene>
<dbReference type="InterPro" id="IPR002023">
    <property type="entry name" value="NuoE-like"/>
</dbReference>
<comment type="catalytic activity">
    <reaction evidence="11">
        <text>a quinone + NADH + 5 H(+)(in) = a quinol + NAD(+) + 4 H(+)(out)</text>
        <dbReference type="Rhea" id="RHEA:57888"/>
        <dbReference type="ChEBI" id="CHEBI:15378"/>
        <dbReference type="ChEBI" id="CHEBI:24646"/>
        <dbReference type="ChEBI" id="CHEBI:57540"/>
        <dbReference type="ChEBI" id="CHEBI:57945"/>
        <dbReference type="ChEBI" id="CHEBI:132124"/>
    </reaction>
</comment>
<dbReference type="PIRSF" id="PIRSF000216">
    <property type="entry name" value="NADH_DH_24kDa"/>
    <property type="match status" value="1"/>
</dbReference>
<dbReference type="InterPro" id="IPR036249">
    <property type="entry name" value="Thioredoxin-like_sf"/>
</dbReference>
<feature type="binding site" evidence="12">
    <location>
        <position position="134"/>
    </location>
    <ligand>
        <name>[2Fe-2S] cluster</name>
        <dbReference type="ChEBI" id="CHEBI:190135"/>
    </ligand>
</feature>
<evidence type="ECO:0000256" key="3">
    <source>
        <dbReference type="ARBA" id="ARBA00022714"/>
    </source>
</evidence>
<evidence type="ECO:0000313" key="13">
    <source>
        <dbReference type="EMBL" id="GHF81363.1"/>
    </source>
</evidence>
<evidence type="ECO:0000256" key="10">
    <source>
        <dbReference type="ARBA" id="ARBA00034078"/>
    </source>
</evidence>
<dbReference type="Pfam" id="PF01257">
    <property type="entry name" value="2Fe-2S_thioredx"/>
    <property type="match status" value="1"/>
</dbReference>
<evidence type="ECO:0000256" key="9">
    <source>
        <dbReference type="ARBA" id="ARBA00032788"/>
    </source>
</evidence>
<organism evidence="13 14">
    <name type="scientific">Thalassotalea marina</name>
    <dbReference type="NCBI Taxonomy" id="1673741"/>
    <lineage>
        <taxon>Bacteria</taxon>
        <taxon>Pseudomonadati</taxon>
        <taxon>Pseudomonadota</taxon>
        <taxon>Gammaproteobacteria</taxon>
        <taxon>Alteromonadales</taxon>
        <taxon>Colwelliaceae</taxon>
        <taxon>Thalassotalea</taxon>
    </lineage>
</organism>
<feature type="binding site" evidence="12">
    <location>
        <position position="138"/>
    </location>
    <ligand>
        <name>[2Fe-2S] cluster</name>
        <dbReference type="ChEBI" id="CHEBI:190135"/>
    </ligand>
</feature>
<evidence type="ECO:0000256" key="11">
    <source>
        <dbReference type="ARBA" id="ARBA00047712"/>
    </source>
</evidence>
<keyword evidence="4 12" id="KW-0479">Metal-binding</keyword>
<proteinExistence type="inferred from homology"/>
<comment type="caution">
    <text evidence="13">The sequence shown here is derived from an EMBL/GenBank/DDBJ whole genome shotgun (WGS) entry which is preliminary data.</text>
</comment>
<dbReference type="InterPro" id="IPR042128">
    <property type="entry name" value="NuoE_dom"/>
</dbReference>
<dbReference type="PROSITE" id="PS01099">
    <property type="entry name" value="COMPLEX1_24K"/>
    <property type="match status" value="1"/>
</dbReference>
<evidence type="ECO:0000256" key="1">
    <source>
        <dbReference type="ARBA" id="ARBA00010643"/>
    </source>
</evidence>
<dbReference type="NCBIfam" id="TIGR01958">
    <property type="entry name" value="nuoE_fam"/>
    <property type="match status" value="1"/>
</dbReference>
<dbReference type="Gene3D" id="1.10.10.1590">
    <property type="entry name" value="NADH-quinone oxidoreductase subunit E"/>
    <property type="match status" value="1"/>
</dbReference>
<dbReference type="PANTHER" id="PTHR10371">
    <property type="entry name" value="NADH DEHYDROGENASE UBIQUINONE FLAVOPROTEIN 2, MITOCHONDRIAL"/>
    <property type="match status" value="1"/>
</dbReference>
<comment type="cofactor">
    <cofactor evidence="10">
        <name>[2Fe-2S] cluster</name>
        <dbReference type="ChEBI" id="CHEBI:190135"/>
    </cofactor>
</comment>
<comment type="cofactor">
    <cofactor evidence="12">
        <name>[2Fe-2S] cluster</name>
        <dbReference type="ChEBI" id="CHEBI:190135"/>
    </cofactor>
    <text evidence="12">Binds 1 [2Fe-2S] cluster.</text>
</comment>
<keyword evidence="3 12" id="KW-0001">2Fe-2S</keyword>
<dbReference type="CDD" id="cd03064">
    <property type="entry name" value="TRX_Fd_NuoE"/>
    <property type="match status" value="1"/>
</dbReference>
<comment type="similarity">
    <text evidence="1">Belongs to the complex I 24 kDa subunit family.</text>
</comment>
<dbReference type="Proteomes" id="UP000623842">
    <property type="component" value="Unassembled WGS sequence"/>
</dbReference>
<dbReference type="AlphaFoldDB" id="A0A919BDH3"/>
<dbReference type="RefSeq" id="WP_189767219.1">
    <property type="nucleotide sequence ID" value="NZ_BNCK01000001.1"/>
</dbReference>
<keyword evidence="14" id="KW-1185">Reference proteome</keyword>
<evidence type="ECO:0000256" key="2">
    <source>
        <dbReference type="ARBA" id="ARBA00019898"/>
    </source>
</evidence>
<name>A0A919BDH3_9GAMM</name>
<evidence type="ECO:0000313" key="14">
    <source>
        <dbReference type="Proteomes" id="UP000623842"/>
    </source>
</evidence>
<evidence type="ECO:0000256" key="6">
    <source>
        <dbReference type="ARBA" id="ARBA00023014"/>
    </source>
</evidence>
<accession>A0A919BDH3</accession>
<reference evidence="13" key="2">
    <citation type="submission" date="2020-09" db="EMBL/GenBank/DDBJ databases">
        <authorList>
            <person name="Sun Q."/>
            <person name="Kim S."/>
        </authorList>
    </citation>
    <scope>NUCLEOTIDE SEQUENCE</scope>
    <source>
        <strain evidence="13">KCTC 42731</strain>
    </source>
</reference>
<keyword evidence="5 12" id="KW-0408">Iron</keyword>
<evidence type="ECO:0000256" key="5">
    <source>
        <dbReference type="ARBA" id="ARBA00023004"/>
    </source>
</evidence>
<dbReference type="FunFam" id="1.10.10.1590:FF:000001">
    <property type="entry name" value="NADH-quinone oxidoreductase subunit E"/>
    <property type="match status" value="1"/>
</dbReference>